<organism evidence="1 2">
    <name type="scientific">Bacillus mycoides</name>
    <dbReference type="NCBI Taxonomy" id="1405"/>
    <lineage>
        <taxon>Bacteria</taxon>
        <taxon>Bacillati</taxon>
        <taxon>Bacillota</taxon>
        <taxon>Bacilli</taxon>
        <taxon>Bacillales</taxon>
        <taxon>Bacillaceae</taxon>
        <taxon>Bacillus</taxon>
        <taxon>Bacillus cereus group</taxon>
    </lineage>
</organism>
<dbReference type="AlphaFoldDB" id="A0ABC9QVX6"/>
<dbReference type="Pfam" id="PF13076">
    <property type="entry name" value="Fur_reg_FbpA"/>
    <property type="match status" value="1"/>
</dbReference>
<comment type="caution">
    <text evidence="1">The sequence shown here is derived from an EMBL/GenBank/DDBJ whole genome shotgun (WGS) entry which is preliminary data.</text>
</comment>
<dbReference type="Proteomes" id="UP000006976">
    <property type="component" value="Unassembled WGS sequence"/>
</dbReference>
<gene>
    <name evidence="1" type="ORF">III_05444</name>
</gene>
<dbReference type="EMBL" id="AHEV01000043">
    <property type="protein sequence ID" value="EJR31218.1"/>
    <property type="molecule type" value="Genomic_DNA"/>
</dbReference>
<sequence>MKLFLINQLIENGIYKYKDKQLYELNSDELIKLIKNHKDKEINVSNTMYEIIHKECKTQ</sequence>
<reference evidence="1 2" key="1">
    <citation type="submission" date="2012-04" db="EMBL/GenBank/DDBJ databases">
        <title>The Genome Sequence of Bacillus cereus VD078.</title>
        <authorList>
            <consortium name="The Broad Institute Genome Sequencing Platform"/>
            <consortium name="The Broad Institute Genome Sequencing Center for Infectious Disease"/>
            <person name="Feldgarden M."/>
            <person name="Van der Auwera G.A."/>
            <person name="Mahillon J."/>
            <person name="Duprez V."/>
            <person name="Timmery S."/>
            <person name="Mattelet C."/>
            <person name="Dierick K."/>
            <person name="Sun M."/>
            <person name="Yu Z."/>
            <person name="Zhu L."/>
            <person name="Hu X."/>
            <person name="Shank E.B."/>
            <person name="Swiecicka I."/>
            <person name="Hansen B.M."/>
            <person name="Andrup L."/>
            <person name="Young S.K."/>
            <person name="Zeng Q."/>
            <person name="Gargeya S."/>
            <person name="Fitzgerald M."/>
            <person name="Haas B."/>
            <person name="Abouelleil A."/>
            <person name="Alvarado L."/>
            <person name="Arachchi H.M."/>
            <person name="Berlin A."/>
            <person name="Chapman S.B."/>
            <person name="Goldberg J."/>
            <person name="Griggs A."/>
            <person name="Gujja S."/>
            <person name="Hansen M."/>
            <person name="Howarth C."/>
            <person name="Imamovic A."/>
            <person name="Larimer J."/>
            <person name="McCowen C."/>
            <person name="Montmayeur A."/>
            <person name="Murphy C."/>
            <person name="Neiman D."/>
            <person name="Pearson M."/>
            <person name="Priest M."/>
            <person name="Roberts A."/>
            <person name="Saif S."/>
            <person name="Shea T."/>
            <person name="Sisk P."/>
            <person name="Sykes S."/>
            <person name="Wortman J."/>
            <person name="Nusbaum C."/>
            <person name="Birren B."/>
        </authorList>
    </citation>
    <scope>NUCLEOTIDE SEQUENCE [LARGE SCALE GENOMIC DNA]</scope>
    <source>
        <strain evidence="1 2">VD078</strain>
    </source>
</reference>
<accession>A0ABC9QVX6</accession>
<evidence type="ECO:0000313" key="2">
    <source>
        <dbReference type="Proteomes" id="UP000006976"/>
    </source>
</evidence>
<name>A0ABC9QVX6_BACMY</name>
<evidence type="ECO:0000313" key="1">
    <source>
        <dbReference type="EMBL" id="EJR31218.1"/>
    </source>
</evidence>
<proteinExistence type="predicted"/>
<protein>
    <recommendedName>
        <fullName evidence="3">Fur-regulated basic protein FbpA</fullName>
    </recommendedName>
</protein>
<evidence type="ECO:0008006" key="3">
    <source>
        <dbReference type="Google" id="ProtNLM"/>
    </source>
</evidence>
<dbReference type="InterPro" id="IPR025072">
    <property type="entry name" value="Fur_reg_FbpA"/>
</dbReference>